<evidence type="ECO:0000259" key="1">
    <source>
        <dbReference type="Pfam" id="PF06983"/>
    </source>
</evidence>
<dbReference type="PANTHER" id="PTHR33990:SF1">
    <property type="entry name" value="PROTEIN YJDN"/>
    <property type="match status" value="1"/>
</dbReference>
<organism evidence="2 3">
    <name type="scientific">Chryseolinea serpens</name>
    <dbReference type="NCBI Taxonomy" id="947013"/>
    <lineage>
        <taxon>Bacteria</taxon>
        <taxon>Pseudomonadati</taxon>
        <taxon>Bacteroidota</taxon>
        <taxon>Cytophagia</taxon>
        <taxon>Cytophagales</taxon>
        <taxon>Fulvivirgaceae</taxon>
        <taxon>Chryseolinea</taxon>
    </lineage>
</organism>
<dbReference type="EMBL" id="FQWQ01000001">
    <property type="protein sequence ID" value="SHG79702.1"/>
    <property type="molecule type" value="Genomic_DNA"/>
</dbReference>
<dbReference type="SUPFAM" id="SSF54593">
    <property type="entry name" value="Glyoxalase/Bleomycin resistance protein/Dihydroxybiphenyl dioxygenase"/>
    <property type="match status" value="1"/>
</dbReference>
<dbReference type="Proteomes" id="UP000184212">
    <property type="component" value="Unassembled WGS sequence"/>
</dbReference>
<proteinExistence type="predicted"/>
<dbReference type="Pfam" id="PF06983">
    <property type="entry name" value="3-dmu-9_3-mt"/>
    <property type="match status" value="1"/>
</dbReference>
<dbReference type="PANTHER" id="PTHR33990">
    <property type="entry name" value="PROTEIN YJDN-RELATED"/>
    <property type="match status" value="1"/>
</dbReference>
<keyword evidence="3" id="KW-1185">Reference proteome</keyword>
<dbReference type="CDD" id="cd06588">
    <property type="entry name" value="PhnB_like"/>
    <property type="match status" value="1"/>
</dbReference>
<accession>A0A1M5MRL5</accession>
<name>A0A1M5MRL5_9BACT</name>
<gene>
    <name evidence="2" type="ORF">SAMN04488109_1884</name>
</gene>
<sequence>MMRLDPYLNFNGNTEEVFTFYKKVFKRDFTSLMRFADMPGGEKMSPADKTKILHVSLPVGDSVLMATDVLDSMNQKISAGDNFSISITVDSETEATRIFDALSERGEVIMPLGKEFWSDLFGICKDPFGIQWMINFKANQK</sequence>
<evidence type="ECO:0000313" key="3">
    <source>
        <dbReference type="Proteomes" id="UP000184212"/>
    </source>
</evidence>
<evidence type="ECO:0000313" key="2">
    <source>
        <dbReference type="EMBL" id="SHG79702.1"/>
    </source>
</evidence>
<dbReference type="Gene3D" id="3.10.180.10">
    <property type="entry name" value="2,3-Dihydroxybiphenyl 1,2-Dioxygenase, domain 1"/>
    <property type="match status" value="1"/>
</dbReference>
<dbReference type="STRING" id="947013.SAMN04488109_1884"/>
<protein>
    <submittedName>
        <fullName evidence="2">PhnB protein</fullName>
    </submittedName>
</protein>
<dbReference type="OrthoDB" id="9795306at2"/>
<dbReference type="InterPro" id="IPR029068">
    <property type="entry name" value="Glyas_Bleomycin-R_OHBP_Dase"/>
</dbReference>
<feature type="domain" description="PhnB-like" evidence="1">
    <location>
        <begin position="6"/>
        <end position="134"/>
    </location>
</feature>
<reference evidence="2 3" key="1">
    <citation type="submission" date="2016-11" db="EMBL/GenBank/DDBJ databases">
        <authorList>
            <person name="Jaros S."/>
            <person name="Januszkiewicz K."/>
            <person name="Wedrychowicz H."/>
        </authorList>
    </citation>
    <scope>NUCLEOTIDE SEQUENCE [LARGE SCALE GENOMIC DNA]</scope>
    <source>
        <strain evidence="2 3">DSM 24574</strain>
    </source>
</reference>
<dbReference type="InterPro" id="IPR028973">
    <property type="entry name" value="PhnB-like"/>
</dbReference>
<dbReference type="RefSeq" id="WP_073133068.1">
    <property type="nucleotide sequence ID" value="NZ_FQWQ01000001.1"/>
</dbReference>
<dbReference type="AlphaFoldDB" id="A0A1M5MRL5"/>